<accession>A0A1C0YZA8</accession>
<reference evidence="1 2" key="1">
    <citation type="submission" date="2016-07" db="EMBL/GenBank/DDBJ databases">
        <title>Caryophanon latum genome sequencing.</title>
        <authorList>
            <person name="Verma A."/>
            <person name="Pal Y."/>
            <person name="Krishnamurthi S."/>
        </authorList>
    </citation>
    <scope>NUCLEOTIDE SEQUENCE [LARGE SCALE GENOMIC DNA]</scope>
    <source>
        <strain evidence="1 2">DSM 14151</strain>
    </source>
</reference>
<dbReference type="Proteomes" id="UP000093482">
    <property type="component" value="Unassembled WGS sequence"/>
</dbReference>
<proteinExistence type="predicted"/>
<protein>
    <submittedName>
        <fullName evidence="1">Esterase</fullName>
    </submittedName>
</protein>
<comment type="caution">
    <text evidence="1">The sequence shown here is derived from an EMBL/GenBank/DDBJ whole genome shotgun (WGS) entry which is preliminary data.</text>
</comment>
<organism evidence="1 2">
    <name type="scientific">Caryophanon latum</name>
    <dbReference type="NCBI Taxonomy" id="33977"/>
    <lineage>
        <taxon>Bacteria</taxon>
        <taxon>Bacillati</taxon>
        <taxon>Bacillota</taxon>
        <taxon>Bacilli</taxon>
        <taxon>Bacillales</taxon>
        <taxon>Caryophanaceae</taxon>
        <taxon>Caryophanon</taxon>
    </lineage>
</organism>
<name>A0A1C0YZA8_9BACL</name>
<gene>
    <name evidence="1" type="ORF">A6K76_06440</name>
</gene>
<evidence type="ECO:0000313" key="1">
    <source>
        <dbReference type="EMBL" id="OCS92517.1"/>
    </source>
</evidence>
<keyword evidence="2" id="KW-1185">Reference proteome</keyword>
<dbReference type="AlphaFoldDB" id="A0A1C0YZA8"/>
<dbReference type="EMBL" id="MATO01000015">
    <property type="protein sequence ID" value="OCS92517.1"/>
    <property type="molecule type" value="Genomic_DNA"/>
</dbReference>
<evidence type="ECO:0000313" key="2">
    <source>
        <dbReference type="Proteomes" id="UP000093482"/>
    </source>
</evidence>
<sequence>MIRRENMKNFKQELPENFNELKKSINRTANWEERLQAVKELSAYKTDETIKMLQYTAKADLVTKVREAAAKALKAMGENVPAYEAPKGDLIKDVKKVFVRVKKSLPADHTVEDFKVKLGKMRSDIYNTYEGEMGTKFDAWVEELWAKTATRK</sequence>